<keyword evidence="3" id="KW-1185">Reference proteome</keyword>
<reference evidence="2" key="1">
    <citation type="submission" date="2021-01" db="UniProtKB">
        <authorList>
            <consortium name="EnsemblMetazoa"/>
        </authorList>
    </citation>
    <scope>IDENTIFICATION</scope>
</reference>
<evidence type="ECO:0000313" key="3">
    <source>
        <dbReference type="Proteomes" id="UP000594262"/>
    </source>
</evidence>
<feature type="signal peptide" evidence="1">
    <location>
        <begin position="1"/>
        <end position="17"/>
    </location>
</feature>
<dbReference type="AlphaFoldDB" id="A0A7M5XJB3"/>
<organism evidence="2 3">
    <name type="scientific">Clytia hemisphaerica</name>
    <dbReference type="NCBI Taxonomy" id="252671"/>
    <lineage>
        <taxon>Eukaryota</taxon>
        <taxon>Metazoa</taxon>
        <taxon>Cnidaria</taxon>
        <taxon>Hydrozoa</taxon>
        <taxon>Hydroidolina</taxon>
        <taxon>Leptothecata</taxon>
        <taxon>Obeliida</taxon>
        <taxon>Clytiidae</taxon>
        <taxon>Clytia</taxon>
    </lineage>
</organism>
<dbReference type="RefSeq" id="XP_066910623.1">
    <property type="nucleotide sequence ID" value="XM_067054522.1"/>
</dbReference>
<accession>A0A7M5XJB3</accession>
<dbReference type="GeneID" id="136797940"/>
<dbReference type="OrthoDB" id="6022142at2759"/>
<evidence type="ECO:0000256" key="1">
    <source>
        <dbReference type="SAM" id="SignalP"/>
    </source>
</evidence>
<evidence type="ECO:0008006" key="4">
    <source>
        <dbReference type="Google" id="ProtNLM"/>
    </source>
</evidence>
<feature type="chain" id="PRO_5029706173" description="Apple domain-containing protein" evidence="1">
    <location>
        <begin position="18"/>
        <end position="286"/>
    </location>
</feature>
<proteinExistence type="predicted"/>
<sequence length="286" mass="32353">MLKILMVISLFINGVLSQNELTFTDTRKDKRFTAEVIATPSGTNGNPIKCLTHCLANKNKCKSINVNKELGKCELLGQSKLKDDDLEMKDEEGWIYYGPAQLLEDYEGCEKSEPLPMNHGERMCCPPGKRGPKCKHLVWEKQNIDQVCYYATGNKPGKFKIQRTGKINAFKLEYISGRVRTSPTSALGSIWGRYEHTSTEIISIMILNPSTAIRVAPSSTNNLDFQIPGYLHDSPEIVFDVRNSYFDGTKGDELQVWYNEDYYDTYDSNNSGEVCINVYARFEAVP</sequence>
<dbReference type="Proteomes" id="UP000594262">
    <property type="component" value="Unplaced"/>
</dbReference>
<protein>
    <recommendedName>
        <fullName evidence="4">Apple domain-containing protein</fullName>
    </recommendedName>
</protein>
<evidence type="ECO:0000313" key="2">
    <source>
        <dbReference type="EnsemblMetazoa" id="CLYHEMP023895.1"/>
    </source>
</evidence>
<dbReference type="EnsemblMetazoa" id="CLYHEMT023895.1">
    <property type="protein sequence ID" value="CLYHEMP023895.1"/>
    <property type="gene ID" value="CLYHEMG023895"/>
</dbReference>
<name>A0A7M5XJB3_9CNID</name>
<keyword evidence="1" id="KW-0732">Signal</keyword>